<dbReference type="GO" id="GO:0005634">
    <property type="term" value="C:nucleus"/>
    <property type="evidence" value="ECO:0000318"/>
    <property type="project" value="GO_Central"/>
</dbReference>
<gene>
    <name evidence="2" type="ORF">MARPO_0005s0274</name>
</gene>
<dbReference type="GO" id="GO:0046983">
    <property type="term" value="F:protein dimerization activity"/>
    <property type="evidence" value="ECO:0007669"/>
    <property type="project" value="InterPro"/>
</dbReference>
<sequence>MSSPIHADILRCSMAKLSLIADSIPYSSPISHEDSIVFSGRTTTTSMGHKRKAKTYASWVWNHFKLVKDSDKSLIICLEPIGSHNSRCTSSFLAKTRTSSLSRHLLVKHNISKSHKSGDPLQTFFGVNGELQNPYELNNESKEANLNALIAFVVNHQQAFNLIKAITSDSGGEMPPAMIIVRENLNDQYSLRLEDGFHIHCICHVINRAVCDATHFIKKEVQMLYQILKAVCGSVAIRVKFSELAVVLGVSKSRVEVRGLDMKTRWNTMFTMIDQSFQYRGPLIYKHLLTLCEKTRSGQLDTRFTTPIVKQAATAMELKLLKYSANLNCQASKMALLLDPRSCNASSETQRSASIHFDDGLRLVFGERESDIENFAHIHEINDFFMLTAKADRRVSDVLLWWKHHSNHFQTLSMMARDTLMIQGSFMACESAFLESSGFVCPDRSKLSDENIEMMMKLKSWNRLFRK</sequence>
<name>A0A2R6XRD4_MARPO</name>
<dbReference type="PANTHER" id="PTHR46169">
    <property type="entry name" value="DNA REPLICATION-RELATED ELEMENT FACTOR, ISOFORM A"/>
    <property type="match status" value="1"/>
</dbReference>
<protein>
    <recommendedName>
        <fullName evidence="1">HAT C-terminal dimerisation domain-containing protein</fullName>
    </recommendedName>
</protein>
<evidence type="ECO:0000313" key="3">
    <source>
        <dbReference type="Proteomes" id="UP000244005"/>
    </source>
</evidence>
<feature type="domain" description="HAT C-terminal dimerisation" evidence="1">
    <location>
        <begin position="391"/>
        <end position="461"/>
    </location>
</feature>
<accession>A0A2R6XRD4</accession>
<reference evidence="3" key="1">
    <citation type="journal article" date="2017" name="Cell">
        <title>Insights into land plant evolution garnered from the Marchantia polymorpha genome.</title>
        <authorList>
            <person name="Bowman J.L."/>
            <person name="Kohchi T."/>
            <person name="Yamato K.T."/>
            <person name="Jenkins J."/>
            <person name="Shu S."/>
            <person name="Ishizaki K."/>
            <person name="Yamaoka S."/>
            <person name="Nishihama R."/>
            <person name="Nakamura Y."/>
            <person name="Berger F."/>
            <person name="Adam C."/>
            <person name="Aki S.S."/>
            <person name="Althoff F."/>
            <person name="Araki T."/>
            <person name="Arteaga-Vazquez M.A."/>
            <person name="Balasubrmanian S."/>
            <person name="Barry K."/>
            <person name="Bauer D."/>
            <person name="Boehm C.R."/>
            <person name="Briginshaw L."/>
            <person name="Caballero-Perez J."/>
            <person name="Catarino B."/>
            <person name="Chen F."/>
            <person name="Chiyoda S."/>
            <person name="Chovatia M."/>
            <person name="Davies K.M."/>
            <person name="Delmans M."/>
            <person name="Demura T."/>
            <person name="Dierschke T."/>
            <person name="Dolan L."/>
            <person name="Dorantes-Acosta A.E."/>
            <person name="Eklund D.M."/>
            <person name="Florent S.N."/>
            <person name="Flores-Sandoval E."/>
            <person name="Fujiyama A."/>
            <person name="Fukuzawa H."/>
            <person name="Galik B."/>
            <person name="Grimanelli D."/>
            <person name="Grimwood J."/>
            <person name="Grossniklaus U."/>
            <person name="Hamada T."/>
            <person name="Haseloff J."/>
            <person name="Hetherington A.J."/>
            <person name="Higo A."/>
            <person name="Hirakawa Y."/>
            <person name="Hundley H.N."/>
            <person name="Ikeda Y."/>
            <person name="Inoue K."/>
            <person name="Inoue S.I."/>
            <person name="Ishida S."/>
            <person name="Jia Q."/>
            <person name="Kakita M."/>
            <person name="Kanazawa T."/>
            <person name="Kawai Y."/>
            <person name="Kawashima T."/>
            <person name="Kennedy M."/>
            <person name="Kinose K."/>
            <person name="Kinoshita T."/>
            <person name="Kohara Y."/>
            <person name="Koide E."/>
            <person name="Komatsu K."/>
            <person name="Kopischke S."/>
            <person name="Kubo M."/>
            <person name="Kyozuka J."/>
            <person name="Lagercrantz U."/>
            <person name="Lin S.S."/>
            <person name="Lindquist E."/>
            <person name="Lipzen A.M."/>
            <person name="Lu C.W."/>
            <person name="De Luna E."/>
            <person name="Martienssen R.A."/>
            <person name="Minamino N."/>
            <person name="Mizutani M."/>
            <person name="Mizutani M."/>
            <person name="Mochizuki N."/>
            <person name="Monte I."/>
            <person name="Mosher R."/>
            <person name="Nagasaki H."/>
            <person name="Nakagami H."/>
            <person name="Naramoto S."/>
            <person name="Nishitani K."/>
            <person name="Ohtani M."/>
            <person name="Okamoto T."/>
            <person name="Okumura M."/>
            <person name="Phillips J."/>
            <person name="Pollak B."/>
            <person name="Reinders A."/>
            <person name="Rovekamp M."/>
            <person name="Sano R."/>
            <person name="Sawa S."/>
            <person name="Schmid M.W."/>
            <person name="Shirakawa M."/>
            <person name="Solano R."/>
            <person name="Spunde A."/>
            <person name="Suetsugu N."/>
            <person name="Sugano S."/>
            <person name="Sugiyama A."/>
            <person name="Sun R."/>
            <person name="Suzuki Y."/>
            <person name="Takenaka M."/>
            <person name="Takezawa D."/>
            <person name="Tomogane H."/>
            <person name="Tsuzuki M."/>
            <person name="Ueda T."/>
            <person name="Umeda M."/>
            <person name="Ward J.M."/>
            <person name="Watanabe Y."/>
            <person name="Yazaki K."/>
            <person name="Yokoyama R."/>
            <person name="Yoshitake Y."/>
            <person name="Yotsui I."/>
            <person name="Zachgo S."/>
            <person name="Schmutz J."/>
        </authorList>
    </citation>
    <scope>NUCLEOTIDE SEQUENCE [LARGE SCALE GENOMIC DNA]</scope>
    <source>
        <strain evidence="3">Tak-1</strain>
    </source>
</reference>
<dbReference type="OrthoDB" id="1745426at2759"/>
<dbReference type="EMBL" id="KZ772677">
    <property type="protein sequence ID" value="PTQ48663.1"/>
    <property type="molecule type" value="Genomic_DNA"/>
</dbReference>
<keyword evidence="3" id="KW-1185">Reference proteome</keyword>
<evidence type="ECO:0000313" key="2">
    <source>
        <dbReference type="EMBL" id="PTQ48663.1"/>
    </source>
</evidence>
<dbReference type="Proteomes" id="UP000244005">
    <property type="component" value="Unassembled WGS sequence"/>
</dbReference>
<organism evidence="2 3">
    <name type="scientific">Marchantia polymorpha</name>
    <name type="common">Common liverwort</name>
    <name type="synonym">Marchantia aquatica</name>
    <dbReference type="NCBI Taxonomy" id="3197"/>
    <lineage>
        <taxon>Eukaryota</taxon>
        <taxon>Viridiplantae</taxon>
        <taxon>Streptophyta</taxon>
        <taxon>Embryophyta</taxon>
        <taxon>Marchantiophyta</taxon>
        <taxon>Marchantiopsida</taxon>
        <taxon>Marchantiidae</taxon>
        <taxon>Marchantiales</taxon>
        <taxon>Marchantiaceae</taxon>
        <taxon>Marchantia</taxon>
    </lineage>
</organism>
<evidence type="ECO:0000259" key="1">
    <source>
        <dbReference type="Pfam" id="PF05699"/>
    </source>
</evidence>
<dbReference type="InterPro" id="IPR008906">
    <property type="entry name" value="HATC_C_dom"/>
</dbReference>
<proteinExistence type="predicted"/>
<dbReference type="GO" id="GO:0006357">
    <property type="term" value="P:regulation of transcription by RNA polymerase II"/>
    <property type="evidence" value="ECO:0000318"/>
    <property type="project" value="GO_Central"/>
</dbReference>
<dbReference type="Pfam" id="PF05699">
    <property type="entry name" value="Dimer_Tnp_hAT"/>
    <property type="match status" value="1"/>
</dbReference>
<dbReference type="PANTHER" id="PTHR46169:SF15">
    <property type="entry name" value="INNER CENTROMERE PROTEIN A-LIKE ISOFORM X1-RELATED"/>
    <property type="match status" value="1"/>
</dbReference>
<dbReference type="InterPro" id="IPR012337">
    <property type="entry name" value="RNaseH-like_sf"/>
</dbReference>
<dbReference type="SUPFAM" id="SSF53098">
    <property type="entry name" value="Ribonuclease H-like"/>
    <property type="match status" value="1"/>
</dbReference>
<dbReference type="AlphaFoldDB" id="A0A2R6XRD4"/>
<dbReference type="InterPro" id="IPR052717">
    <property type="entry name" value="Vacuolar_transposase_reg"/>
</dbReference>